<gene>
    <name evidence="2" type="ORF">CP960_03365</name>
</gene>
<dbReference type="InterPro" id="IPR052564">
    <property type="entry name" value="N-acetyltrans/Recomb-assoc"/>
</dbReference>
<dbReference type="InterPro" id="IPR016181">
    <property type="entry name" value="Acyl_CoA_acyltransferase"/>
</dbReference>
<evidence type="ECO:0000259" key="1">
    <source>
        <dbReference type="PROSITE" id="PS51186"/>
    </source>
</evidence>
<evidence type="ECO:0000313" key="2">
    <source>
        <dbReference type="EMBL" id="PKI81642.1"/>
    </source>
</evidence>
<dbReference type="Pfam" id="PF13673">
    <property type="entry name" value="Acetyltransf_10"/>
    <property type="match status" value="1"/>
</dbReference>
<dbReference type="EMBL" id="NXIF01000011">
    <property type="protein sequence ID" value="PKI81642.1"/>
    <property type="molecule type" value="Genomic_DNA"/>
</dbReference>
<accession>A0A2N1J5A1</accession>
<dbReference type="CDD" id="cd04301">
    <property type="entry name" value="NAT_SF"/>
    <property type="match status" value="1"/>
</dbReference>
<dbReference type="PANTHER" id="PTHR43451:SF1">
    <property type="entry name" value="ACETYLTRANSFERASE"/>
    <property type="match status" value="1"/>
</dbReference>
<dbReference type="Proteomes" id="UP000233248">
    <property type="component" value="Unassembled WGS sequence"/>
</dbReference>
<dbReference type="SUPFAM" id="SSF55729">
    <property type="entry name" value="Acyl-CoA N-acyltransferases (Nat)"/>
    <property type="match status" value="1"/>
</dbReference>
<dbReference type="Gene3D" id="3.40.630.30">
    <property type="match status" value="1"/>
</dbReference>
<evidence type="ECO:0000313" key="3">
    <source>
        <dbReference type="Proteomes" id="UP000233248"/>
    </source>
</evidence>
<proteinExistence type="predicted"/>
<reference evidence="2 3" key="1">
    <citation type="submission" date="2017-09" db="EMBL/GenBank/DDBJ databases">
        <title>Genomics of the genus Arcobacter.</title>
        <authorList>
            <person name="Perez-Cataluna A."/>
            <person name="Figueras M.J."/>
            <person name="Salas-Masso N."/>
        </authorList>
    </citation>
    <scope>NUCLEOTIDE SEQUENCE [LARGE SCALE GENOMIC DNA]</scope>
    <source>
        <strain evidence="2 3">DSM 18005</strain>
    </source>
</reference>
<dbReference type="PROSITE" id="PS51186">
    <property type="entry name" value="GNAT"/>
    <property type="match status" value="1"/>
</dbReference>
<comment type="caution">
    <text evidence="2">The sequence shown here is derived from an EMBL/GenBank/DDBJ whole genome shotgun (WGS) entry which is preliminary data.</text>
</comment>
<dbReference type="InterPro" id="IPR000182">
    <property type="entry name" value="GNAT_dom"/>
</dbReference>
<dbReference type="GO" id="GO:0016747">
    <property type="term" value="F:acyltransferase activity, transferring groups other than amino-acyl groups"/>
    <property type="evidence" value="ECO:0007669"/>
    <property type="project" value="InterPro"/>
</dbReference>
<dbReference type="AlphaFoldDB" id="A0A2N1J5A1"/>
<feature type="domain" description="N-acetyltransferase" evidence="1">
    <location>
        <begin position="10"/>
        <end position="160"/>
    </location>
</feature>
<organism evidence="2 3">
    <name type="scientific">Malaciobacter halophilus</name>
    <dbReference type="NCBI Taxonomy" id="197482"/>
    <lineage>
        <taxon>Bacteria</taxon>
        <taxon>Pseudomonadati</taxon>
        <taxon>Campylobacterota</taxon>
        <taxon>Epsilonproteobacteria</taxon>
        <taxon>Campylobacterales</taxon>
        <taxon>Arcobacteraceae</taxon>
        <taxon>Malaciobacter</taxon>
    </lineage>
</organism>
<dbReference type="OrthoDB" id="5355033at2"/>
<protein>
    <recommendedName>
        <fullName evidence="1">N-acetyltransferase domain-containing protein</fullName>
    </recommendedName>
</protein>
<name>A0A2N1J5A1_9BACT</name>
<keyword evidence="3" id="KW-1185">Reference proteome</keyword>
<sequence length="160" mass="19256">MKNGLRKYKMQIINYNKNYSKQIPELFTNSIHKTCNKDYTKEQLNAWAKLDIDYEVWEKKLNKTKPYLAIHDEKLVGFAEFYEDYIDCFYVHHEYQGKGLGKALLLYIFKKARQNEIEKLRVDASITAKPFFEKYGFKVIKRNIIKRDNQLLINYSMTFN</sequence>
<dbReference type="PANTHER" id="PTHR43451">
    <property type="entry name" value="ACETYLTRANSFERASE (GNAT) FAMILY PROTEIN"/>
    <property type="match status" value="1"/>
</dbReference>